<protein>
    <submittedName>
        <fullName evidence="6">ATP-grasp domain-containing protein</fullName>
    </submittedName>
</protein>
<comment type="caution">
    <text evidence="6">The sequence shown here is derived from an EMBL/GenBank/DDBJ whole genome shotgun (WGS) entry which is preliminary data.</text>
</comment>
<proteinExistence type="predicted"/>
<name>A0ABT7A0C7_9ACTN</name>
<dbReference type="InterPro" id="IPR011761">
    <property type="entry name" value="ATP-grasp"/>
</dbReference>
<evidence type="ECO:0000259" key="5">
    <source>
        <dbReference type="PROSITE" id="PS50975"/>
    </source>
</evidence>
<sequence length="431" mass="46992">MSESKPAVVLLDPVRTGEGFKSAARDKGYAAVSVYSLDARILKNDWPDHALTDDLTLYGADADTVVSQLAAADYDLKAVVPANEAAVHLADVVAERLGLPGNEAALAWSRRNKSAMRARAHEVGLRIPRFRLVHDLSEVPKAGEETGYPAIVKPTMSAGAHGATLVPDRAAAENLAIAETRDVYGHLIEEWLVEEYIRGREFAVNCFSSDGEHRVMDMWEYRQPDDRDYDFPVYDNVQVEPDDPDWQRAESYVKEVLTTYGLRRGPSHTEVKCNADGVYLMEINARLPGGPATGQWLKHTSIRPFHDTIDCFLGVQPAIMEGPLDFRARFGAIAIRNDEAPGTLVAVHGLDELREYPGVDTVLVSYEPGDTVPVTSGMTNIPVGAYISGATQREVVDRLAGIRALVSLEIDHGEPAGSAPVPALSPVRDDA</sequence>
<evidence type="ECO:0000256" key="3">
    <source>
        <dbReference type="ARBA" id="ARBA00022840"/>
    </source>
</evidence>
<dbReference type="InterPro" id="IPR052032">
    <property type="entry name" value="ATP-dep_AA_Ligase"/>
</dbReference>
<reference evidence="6 7" key="1">
    <citation type="submission" date="2023-05" db="EMBL/GenBank/DDBJ databases">
        <title>Streptantibioticus silvisoli sp. nov., acidotolerant actinomycetes 1 from pine litter.</title>
        <authorList>
            <person name="Swiecimska M."/>
            <person name="Golinska P."/>
            <person name="Sangal V."/>
            <person name="Wachnowicz B."/>
            <person name="Goodfellow M."/>
        </authorList>
    </citation>
    <scope>NUCLEOTIDE SEQUENCE [LARGE SCALE GENOMIC DNA]</scope>
    <source>
        <strain evidence="6 7">DSM 42109</strain>
    </source>
</reference>
<keyword evidence="3 4" id="KW-0067">ATP-binding</keyword>
<dbReference type="RefSeq" id="WP_274045586.1">
    <property type="nucleotide sequence ID" value="NZ_JANCPR020000023.1"/>
</dbReference>
<dbReference type="EMBL" id="JANCPR020000023">
    <property type="protein sequence ID" value="MDJ1134783.1"/>
    <property type="molecule type" value="Genomic_DNA"/>
</dbReference>
<dbReference type="PANTHER" id="PTHR43585:SF2">
    <property type="entry name" value="ATP-GRASP ENZYME FSQD"/>
    <property type="match status" value="1"/>
</dbReference>
<keyword evidence="2 4" id="KW-0547">Nucleotide-binding</keyword>
<dbReference type="SUPFAM" id="SSF56059">
    <property type="entry name" value="Glutathione synthetase ATP-binding domain-like"/>
    <property type="match status" value="1"/>
</dbReference>
<evidence type="ECO:0000313" key="7">
    <source>
        <dbReference type="Proteomes" id="UP001214441"/>
    </source>
</evidence>
<evidence type="ECO:0000256" key="2">
    <source>
        <dbReference type="ARBA" id="ARBA00022741"/>
    </source>
</evidence>
<organism evidence="6 7">
    <name type="scientific">Streptomyces iconiensis</name>
    <dbReference type="NCBI Taxonomy" id="1384038"/>
    <lineage>
        <taxon>Bacteria</taxon>
        <taxon>Bacillati</taxon>
        <taxon>Actinomycetota</taxon>
        <taxon>Actinomycetes</taxon>
        <taxon>Kitasatosporales</taxon>
        <taxon>Streptomycetaceae</taxon>
        <taxon>Streptomyces</taxon>
    </lineage>
</organism>
<feature type="domain" description="ATP-grasp" evidence="5">
    <location>
        <begin position="117"/>
        <end position="313"/>
    </location>
</feature>
<keyword evidence="7" id="KW-1185">Reference proteome</keyword>
<dbReference type="Proteomes" id="UP001214441">
    <property type="component" value="Unassembled WGS sequence"/>
</dbReference>
<dbReference type="PANTHER" id="PTHR43585">
    <property type="entry name" value="FUMIPYRROLE BIOSYNTHESIS PROTEIN C"/>
    <property type="match status" value="1"/>
</dbReference>
<evidence type="ECO:0000256" key="1">
    <source>
        <dbReference type="ARBA" id="ARBA00022598"/>
    </source>
</evidence>
<dbReference type="Pfam" id="PF13535">
    <property type="entry name" value="ATP-grasp_4"/>
    <property type="match status" value="1"/>
</dbReference>
<dbReference type="Gene3D" id="3.30.470.20">
    <property type="entry name" value="ATP-grasp fold, B domain"/>
    <property type="match status" value="1"/>
</dbReference>
<dbReference type="InterPro" id="IPR040570">
    <property type="entry name" value="LAL_C2"/>
</dbReference>
<dbReference type="Pfam" id="PF18603">
    <property type="entry name" value="LAL_C2"/>
    <property type="match status" value="1"/>
</dbReference>
<keyword evidence="1" id="KW-0436">Ligase</keyword>
<dbReference type="PROSITE" id="PS50975">
    <property type="entry name" value="ATP_GRASP"/>
    <property type="match status" value="1"/>
</dbReference>
<gene>
    <name evidence="6" type="ORF">NMN56_023075</name>
</gene>
<evidence type="ECO:0000256" key="4">
    <source>
        <dbReference type="PROSITE-ProRule" id="PRU00409"/>
    </source>
</evidence>
<evidence type="ECO:0000313" key="6">
    <source>
        <dbReference type="EMBL" id="MDJ1134783.1"/>
    </source>
</evidence>
<accession>A0ABT7A0C7</accession>